<dbReference type="InterPro" id="IPR027417">
    <property type="entry name" value="P-loop_NTPase"/>
</dbReference>
<dbReference type="InterPro" id="IPR003136">
    <property type="entry name" value="Cytidylate_kin"/>
</dbReference>
<dbReference type="Pfam" id="PF02224">
    <property type="entry name" value="Cytidylate_kin"/>
    <property type="match status" value="1"/>
</dbReference>
<evidence type="ECO:0000256" key="7">
    <source>
        <dbReference type="ARBA" id="ARBA00048478"/>
    </source>
</evidence>
<evidence type="ECO:0000256" key="2">
    <source>
        <dbReference type="ARBA" id="ARBA00022679"/>
    </source>
</evidence>
<keyword evidence="5 8" id="KW-0067">ATP-binding</keyword>
<dbReference type="EMBL" id="AQHR01000035">
    <property type="protein sequence ID" value="EON78453.1"/>
    <property type="molecule type" value="Genomic_DNA"/>
</dbReference>
<gene>
    <name evidence="8" type="primary">cmk</name>
    <name evidence="10" type="ORF">ADIS_1064</name>
</gene>
<evidence type="ECO:0000259" key="9">
    <source>
        <dbReference type="Pfam" id="PF02224"/>
    </source>
</evidence>
<evidence type="ECO:0000256" key="4">
    <source>
        <dbReference type="ARBA" id="ARBA00022777"/>
    </source>
</evidence>
<comment type="catalytic activity">
    <reaction evidence="6 8">
        <text>dCMP + ATP = dCDP + ADP</text>
        <dbReference type="Rhea" id="RHEA:25094"/>
        <dbReference type="ChEBI" id="CHEBI:30616"/>
        <dbReference type="ChEBI" id="CHEBI:57566"/>
        <dbReference type="ChEBI" id="CHEBI:58593"/>
        <dbReference type="ChEBI" id="CHEBI:456216"/>
        <dbReference type="EC" id="2.7.4.25"/>
    </reaction>
</comment>
<organism evidence="10 11">
    <name type="scientific">Lunatimonas lonarensis</name>
    <dbReference type="NCBI Taxonomy" id="1232681"/>
    <lineage>
        <taxon>Bacteria</taxon>
        <taxon>Pseudomonadati</taxon>
        <taxon>Bacteroidota</taxon>
        <taxon>Cytophagia</taxon>
        <taxon>Cytophagales</taxon>
        <taxon>Cyclobacteriaceae</taxon>
    </lineage>
</organism>
<comment type="similarity">
    <text evidence="1 8">Belongs to the cytidylate kinase family. Type 1 subfamily.</text>
</comment>
<reference evidence="10 11" key="1">
    <citation type="submission" date="2013-02" db="EMBL/GenBank/DDBJ databases">
        <title>A novel strain isolated from Lonar lake, Maharashtra, India.</title>
        <authorList>
            <person name="Singh A."/>
        </authorList>
    </citation>
    <scope>NUCLEOTIDE SEQUENCE [LARGE SCALE GENOMIC DNA]</scope>
    <source>
        <strain evidence="10 11">AK24</strain>
    </source>
</reference>
<comment type="caution">
    <text evidence="10">The sequence shown here is derived from an EMBL/GenBank/DDBJ whole genome shotgun (WGS) entry which is preliminary data.</text>
</comment>
<sequence length="225" mass="24996">MKKIIIAIDGLSGCGKSSTAKSVAKALNYAYIDSGAMYRAVTLYFLNNHTKLNNIGEISQSLDRVHIDFHLDGNDGSQRILLNGVDVEDEIRGMSVTERVSDVSKIKEVRQALVAKQRILGARKGVVMDGRDIGSVVFPHAELKVFMSANLEVRAARRMKELADRGHSADLEQIRENLAKRDFLDSTRSESPLVKAKDAVEIDTSDLHFEDQVAKILELAKERMN</sequence>
<protein>
    <recommendedName>
        <fullName evidence="8">Cytidylate kinase</fullName>
        <shortName evidence="8">CK</shortName>
        <ecNumber evidence="8">2.7.4.25</ecNumber>
    </recommendedName>
    <alternativeName>
        <fullName evidence="8">Cytidine monophosphate kinase</fullName>
        <shortName evidence="8">CMP kinase</shortName>
    </alternativeName>
</protein>
<keyword evidence="8" id="KW-0963">Cytoplasm</keyword>
<keyword evidence="11" id="KW-1185">Reference proteome</keyword>
<evidence type="ECO:0000313" key="11">
    <source>
        <dbReference type="Proteomes" id="UP000013909"/>
    </source>
</evidence>
<dbReference type="PATRIC" id="fig|1288963.3.peg.1062"/>
<dbReference type="EC" id="2.7.4.25" evidence="8"/>
<dbReference type="Proteomes" id="UP000013909">
    <property type="component" value="Unassembled WGS sequence"/>
</dbReference>
<dbReference type="SUPFAM" id="SSF52540">
    <property type="entry name" value="P-loop containing nucleoside triphosphate hydrolases"/>
    <property type="match status" value="1"/>
</dbReference>
<evidence type="ECO:0000256" key="8">
    <source>
        <dbReference type="HAMAP-Rule" id="MF_00238"/>
    </source>
</evidence>
<dbReference type="RefSeq" id="WP_010853211.1">
    <property type="nucleotide sequence ID" value="NZ_AQHR01000035.1"/>
</dbReference>
<dbReference type="GO" id="GO:0005524">
    <property type="term" value="F:ATP binding"/>
    <property type="evidence" value="ECO:0007669"/>
    <property type="project" value="UniProtKB-UniRule"/>
</dbReference>
<keyword evidence="4 8" id="KW-0418">Kinase</keyword>
<proteinExistence type="inferred from homology"/>
<dbReference type="AlphaFoldDB" id="R7ZWQ7"/>
<name>R7ZWQ7_9BACT</name>
<dbReference type="STRING" id="1232681.ADIS_1064"/>
<evidence type="ECO:0000313" key="10">
    <source>
        <dbReference type="EMBL" id="EON78453.1"/>
    </source>
</evidence>
<evidence type="ECO:0000256" key="6">
    <source>
        <dbReference type="ARBA" id="ARBA00047615"/>
    </source>
</evidence>
<evidence type="ECO:0000256" key="3">
    <source>
        <dbReference type="ARBA" id="ARBA00022741"/>
    </source>
</evidence>
<feature type="binding site" evidence="8">
    <location>
        <begin position="10"/>
        <end position="18"/>
    </location>
    <ligand>
        <name>ATP</name>
        <dbReference type="ChEBI" id="CHEBI:30616"/>
    </ligand>
</feature>
<comment type="subcellular location">
    <subcellularLocation>
        <location evidence="8">Cytoplasm</location>
    </subcellularLocation>
</comment>
<dbReference type="CDD" id="cd02020">
    <property type="entry name" value="CMPK"/>
    <property type="match status" value="1"/>
</dbReference>
<dbReference type="GO" id="GO:0036431">
    <property type="term" value="F:dCMP kinase activity"/>
    <property type="evidence" value="ECO:0007669"/>
    <property type="project" value="InterPro"/>
</dbReference>
<dbReference type="OrthoDB" id="9807434at2"/>
<keyword evidence="3 8" id="KW-0547">Nucleotide-binding</keyword>
<dbReference type="Gene3D" id="3.40.50.300">
    <property type="entry name" value="P-loop containing nucleotide triphosphate hydrolases"/>
    <property type="match status" value="1"/>
</dbReference>
<dbReference type="GO" id="GO:0036430">
    <property type="term" value="F:CMP kinase activity"/>
    <property type="evidence" value="ECO:0007669"/>
    <property type="project" value="RHEA"/>
</dbReference>
<dbReference type="GO" id="GO:0006220">
    <property type="term" value="P:pyrimidine nucleotide metabolic process"/>
    <property type="evidence" value="ECO:0007669"/>
    <property type="project" value="UniProtKB-UniRule"/>
</dbReference>
<keyword evidence="2 8" id="KW-0808">Transferase</keyword>
<evidence type="ECO:0000256" key="1">
    <source>
        <dbReference type="ARBA" id="ARBA00009427"/>
    </source>
</evidence>
<accession>R7ZWQ7</accession>
<feature type="domain" description="Cytidylate kinase" evidence="9">
    <location>
        <begin position="6"/>
        <end position="221"/>
    </location>
</feature>
<dbReference type="NCBIfam" id="TIGR00017">
    <property type="entry name" value="cmk"/>
    <property type="match status" value="1"/>
</dbReference>
<dbReference type="GO" id="GO:0005737">
    <property type="term" value="C:cytoplasm"/>
    <property type="evidence" value="ECO:0007669"/>
    <property type="project" value="UniProtKB-SubCell"/>
</dbReference>
<comment type="catalytic activity">
    <reaction evidence="7 8">
        <text>CMP + ATP = CDP + ADP</text>
        <dbReference type="Rhea" id="RHEA:11600"/>
        <dbReference type="ChEBI" id="CHEBI:30616"/>
        <dbReference type="ChEBI" id="CHEBI:58069"/>
        <dbReference type="ChEBI" id="CHEBI:60377"/>
        <dbReference type="ChEBI" id="CHEBI:456216"/>
        <dbReference type="EC" id="2.7.4.25"/>
    </reaction>
</comment>
<dbReference type="InterPro" id="IPR011994">
    <property type="entry name" value="Cytidylate_kinase_dom"/>
</dbReference>
<dbReference type="HAMAP" id="MF_00238">
    <property type="entry name" value="Cytidyl_kinase_type1"/>
    <property type="match status" value="1"/>
</dbReference>
<evidence type="ECO:0000256" key="5">
    <source>
        <dbReference type="ARBA" id="ARBA00022840"/>
    </source>
</evidence>